<feature type="non-terminal residue" evidence="1">
    <location>
        <position position="1"/>
    </location>
</feature>
<name>A0A383B3X6_9ZZZZ</name>
<evidence type="ECO:0000313" key="1">
    <source>
        <dbReference type="EMBL" id="SVE14604.1"/>
    </source>
</evidence>
<dbReference type="AlphaFoldDB" id="A0A383B3X6"/>
<sequence>VKPDIETCSEDRLLAALTEQVTGPKWLGEMRGLAR</sequence>
<dbReference type="EMBL" id="UINC01197229">
    <property type="protein sequence ID" value="SVE14604.1"/>
    <property type="molecule type" value="Genomic_DNA"/>
</dbReference>
<gene>
    <name evidence="1" type="ORF">METZ01_LOCUS467458</name>
</gene>
<protein>
    <submittedName>
        <fullName evidence="1">Uncharacterized protein</fullName>
    </submittedName>
</protein>
<reference evidence="1" key="1">
    <citation type="submission" date="2018-05" db="EMBL/GenBank/DDBJ databases">
        <authorList>
            <person name="Lanie J.A."/>
            <person name="Ng W.-L."/>
            <person name="Kazmierczak K.M."/>
            <person name="Andrzejewski T.M."/>
            <person name="Davidsen T.M."/>
            <person name="Wayne K.J."/>
            <person name="Tettelin H."/>
            <person name="Glass J.I."/>
            <person name="Rusch D."/>
            <person name="Podicherti R."/>
            <person name="Tsui H.-C.T."/>
            <person name="Winkler M.E."/>
        </authorList>
    </citation>
    <scope>NUCLEOTIDE SEQUENCE</scope>
</reference>
<proteinExistence type="predicted"/>
<organism evidence="1">
    <name type="scientific">marine metagenome</name>
    <dbReference type="NCBI Taxonomy" id="408172"/>
    <lineage>
        <taxon>unclassified sequences</taxon>
        <taxon>metagenomes</taxon>
        <taxon>ecological metagenomes</taxon>
    </lineage>
</organism>
<accession>A0A383B3X6</accession>
<feature type="non-terminal residue" evidence="1">
    <location>
        <position position="35"/>
    </location>
</feature>